<protein>
    <submittedName>
        <fullName evidence="2">PQQ-binding-like beta-propeller repeat protein</fullName>
    </submittedName>
</protein>
<dbReference type="PANTHER" id="PTHR34512">
    <property type="entry name" value="CELL SURFACE PROTEIN"/>
    <property type="match status" value="1"/>
</dbReference>
<dbReference type="Gene3D" id="2.130.10.10">
    <property type="entry name" value="YVTN repeat-like/Quinoprotein amine dehydrogenase"/>
    <property type="match status" value="1"/>
</dbReference>
<sequence>MNPYGRRPLVWRFGIAAGALCLVAGGVVLVGAQMATGPSITVTGEEQALSIVWEASADASGPVESRFDDWAALWPTAGAVVHADHRGVTAYSSDEGAHLWDFTPEGRGLCAAAETPAGKKGDIGVVLVEEADGDGDYGGYGNACRTVVALDLESGEEVWTAEAGPPWEGAKKEAERYPWATGAEVWADGPRVVVQRGEILLGLDADEAGREVWQEENPLFPDAEEKEWANGPDYSCLDVEQSPLPGGEGELAVLAACDYQWRVGVLDTATGEVSERSDASDTKAPLLSGDPLVRSCWDRGECRPPGGGFDVHVFDGGDAEIVHAQQERGALPEGPGEEPDYAYPPALGGGESYTVDDGILYLIASGREEPWDRLAAVDLTTGQTRWAYYAERYTPREVLGVENGRVLVLAWHEPEASAPPSAEEDLRLLSFPADGEGPAEVIADGLPALPGSAVSDVRVSVSGGRYYLALPPRALGERTDDEPVAPLYTVG</sequence>
<evidence type="ECO:0000313" key="2">
    <source>
        <dbReference type="EMBL" id="MDA2804441.1"/>
    </source>
</evidence>
<dbReference type="RefSeq" id="WP_270676986.1">
    <property type="nucleotide sequence ID" value="NZ_JAQFWP010000011.1"/>
</dbReference>
<evidence type="ECO:0000259" key="1">
    <source>
        <dbReference type="Pfam" id="PF13360"/>
    </source>
</evidence>
<dbReference type="EMBL" id="JAQFWP010000011">
    <property type="protein sequence ID" value="MDA2804441.1"/>
    <property type="molecule type" value="Genomic_DNA"/>
</dbReference>
<organism evidence="2 3">
    <name type="scientific">Nocardiopsis suaedae</name>
    <dbReference type="NCBI Taxonomy" id="3018444"/>
    <lineage>
        <taxon>Bacteria</taxon>
        <taxon>Bacillati</taxon>
        <taxon>Actinomycetota</taxon>
        <taxon>Actinomycetes</taxon>
        <taxon>Streptosporangiales</taxon>
        <taxon>Nocardiopsidaceae</taxon>
        <taxon>Nocardiopsis</taxon>
    </lineage>
</organism>
<evidence type="ECO:0000313" key="3">
    <source>
        <dbReference type="Proteomes" id="UP001165685"/>
    </source>
</evidence>
<dbReference type="Proteomes" id="UP001165685">
    <property type="component" value="Unassembled WGS sequence"/>
</dbReference>
<feature type="domain" description="Pyrrolo-quinoline quinone repeat" evidence="1">
    <location>
        <begin position="79"/>
        <end position="293"/>
    </location>
</feature>
<dbReference type="Pfam" id="PF13360">
    <property type="entry name" value="PQQ_2"/>
    <property type="match status" value="1"/>
</dbReference>
<proteinExistence type="predicted"/>
<dbReference type="InterPro" id="IPR011047">
    <property type="entry name" value="Quinoprotein_ADH-like_sf"/>
</dbReference>
<gene>
    <name evidence="2" type="ORF">O4U47_07950</name>
</gene>
<comment type="caution">
    <text evidence="2">The sequence shown here is derived from an EMBL/GenBank/DDBJ whole genome shotgun (WGS) entry which is preliminary data.</text>
</comment>
<name>A0ABT4TJ98_9ACTN</name>
<dbReference type="SUPFAM" id="SSF50998">
    <property type="entry name" value="Quinoprotein alcohol dehydrogenase-like"/>
    <property type="match status" value="1"/>
</dbReference>
<dbReference type="InterPro" id="IPR015943">
    <property type="entry name" value="WD40/YVTN_repeat-like_dom_sf"/>
</dbReference>
<dbReference type="InterPro" id="IPR002372">
    <property type="entry name" value="PQQ_rpt_dom"/>
</dbReference>
<dbReference type="PANTHER" id="PTHR34512:SF30">
    <property type="entry name" value="OUTER MEMBRANE PROTEIN ASSEMBLY FACTOR BAMB"/>
    <property type="match status" value="1"/>
</dbReference>
<accession>A0ABT4TJ98</accession>
<reference evidence="2" key="1">
    <citation type="submission" date="2023-01" db="EMBL/GenBank/DDBJ databases">
        <title>Draft genome sequence of Nocardiopsis sp. LSu2-4 isolated from halophytes.</title>
        <authorList>
            <person name="Duangmal K."/>
            <person name="Chantavorakit T."/>
        </authorList>
    </citation>
    <scope>NUCLEOTIDE SEQUENCE</scope>
    <source>
        <strain evidence="2">LSu2-4</strain>
    </source>
</reference>
<keyword evidence="3" id="KW-1185">Reference proteome</keyword>